<evidence type="ECO:0000256" key="6">
    <source>
        <dbReference type="SAM" id="MobiDB-lite"/>
    </source>
</evidence>
<keyword evidence="4" id="KW-0862">Zinc</keyword>
<dbReference type="InterPro" id="IPR012337">
    <property type="entry name" value="RNaseH-like_sf"/>
</dbReference>
<keyword evidence="5" id="KW-0539">Nucleus</keyword>
<dbReference type="GO" id="GO:0046983">
    <property type="term" value="F:protein dimerization activity"/>
    <property type="evidence" value="ECO:0007669"/>
    <property type="project" value="InterPro"/>
</dbReference>
<evidence type="ECO:0000256" key="5">
    <source>
        <dbReference type="ARBA" id="ARBA00023242"/>
    </source>
</evidence>
<dbReference type="PANTHER" id="PTHR46481:SF10">
    <property type="entry name" value="ZINC FINGER BED DOMAIN-CONTAINING PROTEIN 39"/>
    <property type="match status" value="1"/>
</dbReference>
<dbReference type="GO" id="GO:0005634">
    <property type="term" value="C:nucleus"/>
    <property type="evidence" value="ECO:0007669"/>
    <property type="project" value="UniProtKB-SubCell"/>
</dbReference>
<dbReference type="OrthoDB" id="6616857at2759"/>
<keyword evidence="9" id="KW-1185">Reference proteome</keyword>
<dbReference type="InterPro" id="IPR008906">
    <property type="entry name" value="HATC_C_dom"/>
</dbReference>
<dbReference type="AlphaFoldDB" id="A0A6G0W6T7"/>
<evidence type="ECO:0000256" key="2">
    <source>
        <dbReference type="ARBA" id="ARBA00022723"/>
    </source>
</evidence>
<name>A0A6G0W6T7_APHCR</name>
<comment type="caution">
    <text evidence="8">The sequence shown here is derived from an EMBL/GenBank/DDBJ whole genome shotgun (WGS) entry which is preliminary data.</text>
</comment>
<dbReference type="Pfam" id="PF05699">
    <property type="entry name" value="Dimer_Tnp_hAT"/>
    <property type="match status" value="1"/>
</dbReference>
<reference evidence="8 9" key="1">
    <citation type="submission" date="2019-08" db="EMBL/GenBank/DDBJ databases">
        <title>Whole genome of Aphis craccivora.</title>
        <authorList>
            <person name="Voronova N.V."/>
            <person name="Shulinski R.S."/>
            <person name="Bandarenka Y.V."/>
            <person name="Zhorov D.G."/>
            <person name="Warner D."/>
        </authorList>
    </citation>
    <scope>NUCLEOTIDE SEQUENCE [LARGE SCALE GENOMIC DNA]</scope>
    <source>
        <strain evidence="8">180601</strain>
        <tissue evidence="8">Whole Body</tissue>
    </source>
</reference>
<dbReference type="Proteomes" id="UP000478052">
    <property type="component" value="Unassembled WGS sequence"/>
</dbReference>
<evidence type="ECO:0000259" key="7">
    <source>
        <dbReference type="Pfam" id="PF05699"/>
    </source>
</evidence>
<organism evidence="8 9">
    <name type="scientific">Aphis craccivora</name>
    <name type="common">Cowpea aphid</name>
    <dbReference type="NCBI Taxonomy" id="307492"/>
    <lineage>
        <taxon>Eukaryota</taxon>
        <taxon>Metazoa</taxon>
        <taxon>Ecdysozoa</taxon>
        <taxon>Arthropoda</taxon>
        <taxon>Hexapoda</taxon>
        <taxon>Insecta</taxon>
        <taxon>Pterygota</taxon>
        <taxon>Neoptera</taxon>
        <taxon>Paraneoptera</taxon>
        <taxon>Hemiptera</taxon>
        <taxon>Sternorrhyncha</taxon>
        <taxon>Aphidomorpha</taxon>
        <taxon>Aphidoidea</taxon>
        <taxon>Aphididae</taxon>
        <taxon>Aphidini</taxon>
        <taxon>Aphis</taxon>
        <taxon>Aphis</taxon>
    </lineage>
</organism>
<evidence type="ECO:0000256" key="3">
    <source>
        <dbReference type="ARBA" id="ARBA00022771"/>
    </source>
</evidence>
<evidence type="ECO:0000313" key="8">
    <source>
        <dbReference type="EMBL" id="KAF0722198.1"/>
    </source>
</evidence>
<feature type="domain" description="HAT C-terminal dimerisation" evidence="7">
    <location>
        <begin position="556"/>
        <end position="637"/>
    </location>
</feature>
<feature type="region of interest" description="Disordered" evidence="6">
    <location>
        <begin position="229"/>
        <end position="260"/>
    </location>
</feature>
<comment type="subcellular location">
    <subcellularLocation>
        <location evidence="1">Nucleus</location>
    </subcellularLocation>
</comment>
<evidence type="ECO:0000256" key="4">
    <source>
        <dbReference type="ARBA" id="ARBA00022833"/>
    </source>
</evidence>
<evidence type="ECO:0000313" key="9">
    <source>
        <dbReference type="Proteomes" id="UP000478052"/>
    </source>
</evidence>
<dbReference type="GO" id="GO:0008270">
    <property type="term" value="F:zinc ion binding"/>
    <property type="evidence" value="ECO:0007669"/>
    <property type="project" value="UniProtKB-KW"/>
</dbReference>
<proteinExistence type="predicted"/>
<evidence type="ECO:0000256" key="1">
    <source>
        <dbReference type="ARBA" id="ARBA00004123"/>
    </source>
</evidence>
<dbReference type="SUPFAM" id="SSF53098">
    <property type="entry name" value="Ribonuclease H-like"/>
    <property type="match status" value="1"/>
</dbReference>
<sequence>MGRVPKSIIGTYFFYDKAENCSTCKTCSSKIKSKDPNVPVKKTNVDLYQFLKPSVKVKTDMKTLINACVELVTVNGLPYSMLDDSGFQNIINPILCGIQNSVVLNSSSIKKYVHLESQLLINQISEDIAFKLVSLKVDAVTRCNRAFLGINVQYIVNGCIKLRSIGLVELTESHTGVYLKDIILKVIKKFNIQPQHLYTITSDNGANMLKAVSLIEKETLQIPADEIDDNIIENDTGPENRLETSSDESDIDDISNSIDPDSTSQILNENQIFELLNENIDIQFEQSERIINDVELQEIGYTSIFTNIRCVAHTLQLAVLDSLKDNTIQKLLNKEKLKTPISDCLTRWNSTYDMLERLQYLKNFIQNMSVNDKTLKKVALSYHDWQQVETISKALLPAKVCSKKLQTEQLTMTDFNGAWIFCKIQTNAMNSDFSNKLVQLMTNREKIILNNQVLLAAIFLDPRYNITLSREQSATAIQHLTNIWICLKKIELNNQVVNTLSPECHQNTSDSLNPTDPIDDLEIYLRSKANNESTSSDFGSLSNSQTETIGTKIETLLKSFSIEEKRLCHKINILQFWKSKKLVYPELFELSNIVFSVPASQVSVERLFSGLKFVLSPSRCNISAKNLENQLLVRTNMLFEKNKNLQGASK</sequence>
<dbReference type="PANTHER" id="PTHR46481">
    <property type="entry name" value="ZINC FINGER BED DOMAIN-CONTAINING PROTEIN 4"/>
    <property type="match status" value="1"/>
</dbReference>
<keyword evidence="2" id="KW-0479">Metal-binding</keyword>
<dbReference type="EMBL" id="VUJU01009087">
    <property type="protein sequence ID" value="KAF0722198.1"/>
    <property type="molecule type" value="Genomic_DNA"/>
</dbReference>
<protein>
    <submittedName>
        <fullName evidence="8">Zinc finger BED domain-containing protein RICESLEEPER 1-like isoform X1</fullName>
    </submittedName>
</protein>
<keyword evidence="3" id="KW-0863">Zinc-finger</keyword>
<accession>A0A6G0W6T7</accession>
<dbReference type="InterPro" id="IPR052035">
    <property type="entry name" value="ZnF_BED_domain_contain"/>
</dbReference>
<gene>
    <name evidence="8" type="ORF">FWK35_00026289</name>
</gene>